<proteinExistence type="predicted"/>
<dbReference type="PANTHER" id="PTHR30437:SF5">
    <property type="entry name" value="REGULATOR OF NUCLEOSIDE DIPHOSPHATE KINASE"/>
    <property type="match status" value="1"/>
</dbReference>
<accession>A0ABR9S5I8</accession>
<protein>
    <submittedName>
        <fullName evidence="2">GreA/GreB family elongation factor</fullName>
    </submittedName>
</protein>
<dbReference type="Gene3D" id="3.10.50.30">
    <property type="entry name" value="Transcription elongation factor, GreA/GreB, C-terminal domain"/>
    <property type="match status" value="1"/>
</dbReference>
<dbReference type="EMBL" id="JADDIV010000004">
    <property type="protein sequence ID" value="MBE7368775.1"/>
    <property type="molecule type" value="Genomic_DNA"/>
</dbReference>
<dbReference type="RefSeq" id="WP_193677401.1">
    <property type="nucleotide sequence ID" value="NZ_JADDIV010000004.1"/>
</dbReference>
<dbReference type="PROSITE" id="PS00830">
    <property type="entry name" value="GREAB_2"/>
    <property type="match status" value="1"/>
</dbReference>
<dbReference type="InterPro" id="IPR001437">
    <property type="entry name" value="Tscrpt_elong_fac_GreA/B_C"/>
</dbReference>
<sequence>METITPVERTLTQSDHLRLTRLLAQQRHQLPGVEALRDMLDTSDVVASRAVPSSVVTMHSRVLLEDPVRGGMPFQLTVCYPEEADPAAGAISVLSPVGAALLGLCVGETARWSTPGGEGAARILSVLFQPENGGEGAA</sequence>
<comment type="caution">
    <text evidence="2">The sequence shown here is derived from an EMBL/GenBank/DDBJ whole genome shotgun (WGS) entry which is preliminary data.</text>
</comment>
<dbReference type="SUPFAM" id="SSF54534">
    <property type="entry name" value="FKBP-like"/>
    <property type="match status" value="1"/>
</dbReference>
<dbReference type="InterPro" id="IPR023459">
    <property type="entry name" value="Tscrpt_elong_fac_GreA/B_fam"/>
</dbReference>
<keyword evidence="2" id="KW-0648">Protein biosynthesis</keyword>
<evidence type="ECO:0000313" key="3">
    <source>
        <dbReference type="Proteomes" id="UP000806285"/>
    </source>
</evidence>
<organism evidence="2 3">
    <name type="scientific">Ramlibacter pallidus</name>
    <dbReference type="NCBI Taxonomy" id="2780087"/>
    <lineage>
        <taxon>Bacteria</taxon>
        <taxon>Pseudomonadati</taxon>
        <taxon>Pseudomonadota</taxon>
        <taxon>Betaproteobacteria</taxon>
        <taxon>Burkholderiales</taxon>
        <taxon>Comamonadaceae</taxon>
        <taxon>Ramlibacter</taxon>
    </lineage>
</organism>
<dbReference type="Pfam" id="PF01272">
    <property type="entry name" value="GreA_GreB"/>
    <property type="match status" value="1"/>
</dbReference>
<dbReference type="GO" id="GO:0003746">
    <property type="term" value="F:translation elongation factor activity"/>
    <property type="evidence" value="ECO:0007669"/>
    <property type="project" value="UniProtKB-KW"/>
</dbReference>
<reference evidence="2 3" key="1">
    <citation type="submission" date="2020-10" db="EMBL/GenBank/DDBJ databases">
        <title>Ramlibacter sp. HM2 16S ribosomal RNA gene Genome sequencing and assembly.</title>
        <authorList>
            <person name="Kang M."/>
        </authorList>
    </citation>
    <scope>NUCLEOTIDE SEQUENCE [LARGE SCALE GENOMIC DNA]</scope>
    <source>
        <strain evidence="2 3">HM2</strain>
    </source>
</reference>
<dbReference type="PANTHER" id="PTHR30437">
    <property type="entry name" value="TRANSCRIPTION ELONGATION FACTOR GREA"/>
    <property type="match status" value="1"/>
</dbReference>
<dbReference type="InterPro" id="IPR018151">
    <property type="entry name" value="TF_GreA/GreB_CS"/>
</dbReference>
<evidence type="ECO:0000313" key="2">
    <source>
        <dbReference type="EMBL" id="MBE7368775.1"/>
    </source>
</evidence>
<evidence type="ECO:0000259" key="1">
    <source>
        <dbReference type="Pfam" id="PF01272"/>
    </source>
</evidence>
<feature type="domain" description="Transcription elongation factor GreA/GreB C-terminal" evidence="1">
    <location>
        <begin position="52"/>
        <end position="126"/>
    </location>
</feature>
<name>A0ABR9S5I8_9BURK</name>
<dbReference type="InterPro" id="IPR036953">
    <property type="entry name" value="GreA/GreB_C_sf"/>
</dbReference>
<dbReference type="Proteomes" id="UP000806285">
    <property type="component" value="Unassembled WGS sequence"/>
</dbReference>
<gene>
    <name evidence="2" type="ORF">IM787_14535</name>
</gene>
<keyword evidence="3" id="KW-1185">Reference proteome</keyword>
<keyword evidence="2" id="KW-0251">Elongation factor</keyword>